<reference evidence="2" key="1">
    <citation type="journal article" date="2014" name="Front. Microbiol.">
        <title>High frequency of phylogenetically diverse reductive dehalogenase-homologous genes in deep subseafloor sedimentary metagenomes.</title>
        <authorList>
            <person name="Kawai M."/>
            <person name="Futagami T."/>
            <person name="Toyoda A."/>
            <person name="Takaki Y."/>
            <person name="Nishi S."/>
            <person name="Hori S."/>
            <person name="Arai W."/>
            <person name="Tsubouchi T."/>
            <person name="Morono Y."/>
            <person name="Uchiyama I."/>
            <person name="Ito T."/>
            <person name="Fujiyama A."/>
            <person name="Inagaki F."/>
            <person name="Takami H."/>
        </authorList>
    </citation>
    <scope>NUCLEOTIDE SEQUENCE</scope>
    <source>
        <strain evidence="2">Expedition CK06-06</strain>
    </source>
</reference>
<accession>X0V4X4</accession>
<dbReference type="InterPro" id="IPR052024">
    <property type="entry name" value="Methanogen_methyltrans"/>
</dbReference>
<organism evidence="2">
    <name type="scientific">marine sediment metagenome</name>
    <dbReference type="NCBI Taxonomy" id="412755"/>
    <lineage>
        <taxon>unclassified sequences</taxon>
        <taxon>metagenomes</taxon>
        <taxon>ecological metagenomes</taxon>
    </lineage>
</organism>
<name>X0V4X4_9ZZZZ</name>
<feature type="non-terminal residue" evidence="2">
    <location>
        <position position="1"/>
    </location>
</feature>
<proteinExistence type="predicted"/>
<feature type="domain" description="Uroporphyrinogen decarboxylase (URO-D)" evidence="1">
    <location>
        <begin position="9"/>
        <end position="219"/>
    </location>
</feature>
<dbReference type="PANTHER" id="PTHR47099">
    <property type="entry name" value="METHYLCOBAMIDE:COM METHYLTRANSFERASE MTBA"/>
    <property type="match status" value="1"/>
</dbReference>
<dbReference type="EMBL" id="BARS01025732">
    <property type="protein sequence ID" value="GAG07523.1"/>
    <property type="molecule type" value="Genomic_DNA"/>
</dbReference>
<dbReference type="PANTHER" id="PTHR47099:SF1">
    <property type="entry name" value="METHYLCOBAMIDE:COM METHYLTRANSFERASE MTBA"/>
    <property type="match status" value="1"/>
</dbReference>
<dbReference type="InterPro" id="IPR038071">
    <property type="entry name" value="UROD/MetE-like_sf"/>
</dbReference>
<protein>
    <recommendedName>
        <fullName evidence="1">Uroporphyrinogen decarboxylase (URO-D) domain-containing protein</fullName>
    </recommendedName>
</protein>
<evidence type="ECO:0000313" key="2">
    <source>
        <dbReference type="EMBL" id="GAG07523.1"/>
    </source>
</evidence>
<dbReference type="GO" id="GO:0006779">
    <property type="term" value="P:porphyrin-containing compound biosynthetic process"/>
    <property type="evidence" value="ECO:0007669"/>
    <property type="project" value="InterPro"/>
</dbReference>
<dbReference type="Gene3D" id="3.20.20.210">
    <property type="match status" value="1"/>
</dbReference>
<dbReference type="GO" id="GO:0004853">
    <property type="term" value="F:uroporphyrinogen decarboxylase activity"/>
    <property type="evidence" value="ECO:0007669"/>
    <property type="project" value="InterPro"/>
</dbReference>
<sequence>AKQLADIIPEGMKVMVLPGGLFEWTTWLMGMVPFSYALYDQPDLVDAVIEKISDIIYRGAEELMTLPNVGGIFIGDDMGFYSGTLVSPKILREKFLPHLKKMVDLAHKADKLALLHSCGNIESIMDDICQTGIDGKHSFEDKIMPVEEAYRRWGDRVGIIGGLDLNLLAAGTEDEVRKRTREILDACAPTGHYVLGTGNSVASYIPLENYQAMLDEGRKWNKDHFGREF</sequence>
<evidence type="ECO:0000259" key="1">
    <source>
        <dbReference type="Pfam" id="PF01208"/>
    </source>
</evidence>
<dbReference type="Pfam" id="PF01208">
    <property type="entry name" value="URO-D"/>
    <property type="match status" value="1"/>
</dbReference>
<dbReference type="SUPFAM" id="SSF51726">
    <property type="entry name" value="UROD/MetE-like"/>
    <property type="match status" value="1"/>
</dbReference>
<gene>
    <name evidence="2" type="ORF">S01H1_40624</name>
</gene>
<comment type="caution">
    <text evidence="2">The sequence shown here is derived from an EMBL/GenBank/DDBJ whole genome shotgun (WGS) entry which is preliminary data.</text>
</comment>
<dbReference type="InterPro" id="IPR000257">
    <property type="entry name" value="Uroporphyrinogen_deCOase"/>
</dbReference>
<dbReference type="AlphaFoldDB" id="X0V4X4"/>